<dbReference type="AlphaFoldDB" id="A0A7S7NYM2"/>
<protein>
    <submittedName>
        <fullName evidence="2">SpoIIE family protein phosphatase</fullName>
    </submittedName>
</protein>
<dbReference type="EMBL" id="CP063849">
    <property type="protein sequence ID" value="QOY92194.1"/>
    <property type="molecule type" value="Genomic_DNA"/>
</dbReference>
<evidence type="ECO:0000313" key="2">
    <source>
        <dbReference type="EMBL" id="QOY92194.1"/>
    </source>
</evidence>
<reference evidence="2 3" key="1">
    <citation type="submission" date="2020-10" db="EMBL/GenBank/DDBJ databases">
        <title>Complete genome sequence of Paludibaculum fermentans P105T, a facultatively anaerobic acidobacterium capable of dissimilatory Fe(III) reduction.</title>
        <authorList>
            <person name="Dedysh S.N."/>
            <person name="Beletsky A.V."/>
            <person name="Kulichevskaya I.S."/>
            <person name="Mardanov A.V."/>
            <person name="Ravin N.V."/>
        </authorList>
    </citation>
    <scope>NUCLEOTIDE SEQUENCE [LARGE SCALE GENOMIC DNA]</scope>
    <source>
        <strain evidence="2 3">P105</strain>
    </source>
</reference>
<dbReference type="InterPro" id="IPR036457">
    <property type="entry name" value="PPM-type-like_dom_sf"/>
</dbReference>
<accession>A0A7S7NYM2</accession>
<evidence type="ECO:0000313" key="3">
    <source>
        <dbReference type="Proteomes" id="UP000593892"/>
    </source>
</evidence>
<dbReference type="InterPro" id="IPR001932">
    <property type="entry name" value="PPM-type_phosphatase-like_dom"/>
</dbReference>
<sequence length="48" mass="5148">MSTRAILHGNRGSSAEELLEQIVSAVREFGGPEPQDDVTLLVARGRPS</sequence>
<organism evidence="2 3">
    <name type="scientific">Paludibaculum fermentans</name>
    <dbReference type="NCBI Taxonomy" id="1473598"/>
    <lineage>
        <taxon>Bacteria</taxon>
        <taxon>Pseudomonadati</taxon>
        <taxon>Acidobacteriota</taxon>
        <taxon>Terriglobia</taxon>
        <taxon>Bryobacterales</taxon>
        <taxon>Bryobacteraceae</taxon>
        <taxon>Paludibaculum</taxon>
    </lineage>
</organism>
<name>A0A7S7NYM2_PALFE</name>
<evidence type="ECO:0000259" key="1">
    <source>
        <dbReference type="Pfam" id="PF07228"/>
    </source>
</evidence>
<keyword evidence="3" id="KW-1185">Reference proteome</keyword>
<dbReference type="Pfam" id="PF07228">
    <property type="entry name" value="SpoIIE"/>
    <property type="match status" value="1"/>
</dbReference>
<dbReference type="KEGG" id="pfer:IRI77_29950"/>
<dbReference type="Proteomes" id="UP000593892">
    <property type="component" value="Chromosome"/>
</dbReference>
<dbReference type="Gene3D" id="3.60.40.10">
    <property type="entry name" value="PPM-type phosphatase domain"/>
    <property type="match status" value="1"/>
</dbReference>
<gene>
    <name evidence="2" type="ORF">IRI77_29950</name>
</gene>
<proteinExistence type="predicted"/>
<feature type="domain" description="PPM-type phosphatase" evidence="1">
    <location>
        <begin position="5"/>
        <end position="44"/>
    </location>
</feature>